<accession>A0A430RB77</accession>
<organism evidence="1 2">
    <name type="scientific">Thermus scotoductus</name>
    <dbReference type="NCBI Taxonomy" id="37636"/>
    <lineage>
        <taxon>Bacteria</taxon>
        <taxon>Thermotogati</taxon>
        <taxon>Deinococcota</taxon>
        <taxon>Deinococci</taxon>
        <taxon>Thermales</taxon>
        <taxon>Thermaceae</taxon>
        <taxon>Thermus</taxon>
    </lineage>
</organism>
<comment type="caution">
    <text evidence="1">The sequence shown here is derived from an EMBL/GenBank/DDBJ whole genome shotgun (WGS) entry which is preliminary data.</text>
</comment>
<gene>
    <name evidence="1" type="ORF">CSW45_04840</name>
</gene>
<sequence>MELGQALEAAVWDGLEKPAQSKRRWDLLADYCMARLEARGLRGLLGGSRGEVSVQGFARTKDWDVVLLAPILASEGGGRIQHPGEKPRLLLSLKSVLRNPQGSLPNRLDDLLGEVSSVQMLYPEVVIGYVVVLDRGAYGKSAGGKAAKAGGEEWEEGYNRFKERLAHLTQRRPPLWAQGLIEGHWVIEVDSRTPGLFLDLEATLEAGEAFFDALVGALREREPLLFLDHGQKPL</sequence>
<dbReference type="EMBL" id="PELR01000111">
    <property type="protein sequence ID" value="RTH04624.1"/>
    <property type="molecule type" value="Genomic_DNA"/>
</dbReference>
<evidence type="ECO:0000313" key="1">
    <source>
        <dbReference type="EMBL" id="RTH04624.1"/>
    </source>
</evidence>
<name>A0A430RB77_THESC</name>
<dbReference type="RefSeq" id="WP_126178487.1">
    <property type="nucleotide sequence ID" value="NZ_PELN01000369.1"/>
</dbReference>
<evidence type="ECO:0000313" key="2">
    <source>
        <dbReference type="Proteomes" id="UP000286910"/>
    </source>
</evidence>
<protein>
    <submittedName>
        <fullName evidence="1">Uncharacterized protein</fullName>
    </submittedName>
</protein>
<proteinExistence type="predicted"/>
<reference evidence="1 2" key="1">
    <citation type="journal article" date="2019" name="Extremophiles">
        <title>Biogeography of thermophiles and predominance of Thermus scotoductus in domestic water heaters.</title>
        <authorList>
            <person name="Wilpiszeski R.L."/>
            <person name="Zhang Z."/>
            <person name="House C.H."/>
        </authorList>
    </citation>
    <scope>NUCLEOTIDE SEQUENCE [LARGE SCALE GENOMIC DNA]</scope>
    <source>
        <strain evidence="1 2">32_S32</strain>
    </source>
</reference>
<dbReference type="Proteomes" id="UP000286910">
    <property type="component" value="Unassembled WGS sequence"/>
</dbReference>
<dbReference type="AlphaFoldDB" id="A0A430RB77"/>